<dbReference type="PROSITE" id="PS00063">
    <property type="entry name" value="ALDOKETO_REDUCTASE_3"/>
    <property type="match status" value="1"/>
</dbReference>
<keyword evidence="5" id="KW-1185">Reference proteome</keyword>
<dbReference type="RefSeq" id="WP_218473572.1">
    <property type="nucleotide sequence ID" value="NZ_BAABJN010000009.1"/>
</dbReference>
<evidence type="ECO:0000313" key="5">
    <source>
        <dbReference type="Proteomes" id="UP000694257"/>
    </source>
</evidence>
<feature type="domain" description="NADP-dependent oxidoreductase" evidence="3">
    <location>
        <begin position="30"/>
        <end position="267"/>
    </location>
</feature>
<keyword evidence="1" id="KW-0521">NADP</keyword>
<sequence length="285" mass="31332">MTFRSETSAIPSIILNDGNVIPQLGFGVFQVPADDVTSVVTKALEVGYRSIDTAAVYGNEEGTGRAIREFGLPRDEIYVTTKVWNSEQGFDSTLRAFDASMTRLGLDYLDLYLIHWPVPKADRYVDTFRALQALKTQGRVKSIGVSNFNPAHLERIIGETGEIPAVNQIELHPRLAQRELREFHAGHAIATEAWSPLGQGTLLDDQTITSVAAAVGRTPAQVIIRWHLQLGNIVIPKSVTPSRIAENFDVFGFELTRDQMDAINALDNGSRIGGDPETLTMGLED</sequence>
<evidence type="ECO:0000256" key="2">
    <source>
        <dbReference type="ARBA" id="ARBA00023002"/>
    </source>
</evidence>
<dbReference type="PIRSF" id="PIRSF000097">
    <property type="entry name" value="AKR"/>
    <property type="match status" value="1"/>
</dbReference>
<dbReference type="EMBL" id="CP078145">
    <property type="protein sequence ID" value="QXN92346.1"/>
    <property type="molecule type" value="Genomic_DNA"/>
</dbReference>
<dbReference type="PANTHER" id="PTHR43827:SF3">
    <property type="entry name" value="NADP-DEPENDENT OXIDOREDUCTASE DOMAIN-CONTAINING PROTEIN"/>
    <property type="match status" value="1"/>
</dbReference>
<organism evidence="4 5">
    <name type="scientific">Nocardia iowensis</name>
    <dbReference type="NCBI Taxonomy" id="204891"/>
    <lineage>
        <taxon>Bacteria</taxon>
        <taxon>Bacillati</taxon>
        <taxon>Actinomycetota</taxon>
        <taxon>Actinomycetes</taxon>
        <taxon>Mycobacteriales</taxon>
        <taxon>Nocardiaceae</taxon>
        <taxon>Nocardia</taxon>
    </lineage>
</organism>
<reference evidence="4 5" key="1">
    <citation type="submission" date="2021-07" db="EMBL/GenBank/DDBJ databases">
        <title>Whole Genome Sequence of Nocardia Iowensis.</title>
        <authorList>
            <person name="Lamm A."/>
            <person name="Collins-Fairclough A.M."/>
            <person name="Bunk B."/>
            <person name="Sproer C."/>
        </authorList>
    </citation>
    <scope>NUCLEOTIDE SEQUENCE [LARGE SCALE GENOMIC DNA]</scope>
    <source>
        <strain evidence="4 5">NRRL 5646</strain>
    </source>
</reference>
<dbReference type="InterPro" id="IPR018170">
    <property type="entry name" value="Aldo/ket_reductase_CS"/>
</dbReference>
<keyword evidence="2" id="KW-0560">Oxidoreductase</keyword>
<dbReference type="InterPro" id="IPR023210">
    <property type="entry name" value="NADP_OxRdtase_dom"/>
</dbReference>
<name>A0ABX8RSW5_NOCIO</name>
<dbReference type="Proteomes" id="UP000694257">
    <property type="component" value="Chromosome"/>
</dbReference>
<dbReference type="PANTHER" id="PTHR43827">
    <property type="entry name" value="2,5-DIKETO-D-GLUCONIC ACID REDUCTASE"/>
    <property type="match status" value="1"/>
</dbReference>
<evidence type="ECO:0000259" key="3">
    <source>
        <dbReference type="Pfam" id="PF00248"/>
    </source>
</evidence>
<accession>A0ABX8RSW5</accession>
<protein>
    <submittedName>
        <fullName evidence="4">Aldo/keto reductase</fullName>
    </submittedName>
</protein>
<dbReference type="InterPro" id="IPR020471">
    <property type="entry name" value="AKR"/>
</dbReference>
<proteinExistence type="predicted"/>
<evidence type="ECO:0000313" key="4">
    <source>
        <dbReference type="EMBL" id="QXN92346.1"/>
    </source>
</evidence>
<dbReference type="PROSITE" id="PS00062">
    <property type="entry name" value="ALDOKETO_REDUCTASE_2"/>
    <property type="match status" value="1"/>
</dbReference>
<evidence type="ECO:0000256" key="1">
    <source>
        <dbReference type="ARBA" id="ARBA00022857"/>
    </source>
</evidence>
<dbReference type="Pfam" id="PF00248">
    <property type="entry name" value="Aldo_ket_red"/>
    <property type="match status" value="1"/>
</dbReference>
<gene>
    <name evidence="4" type="ORF">KV110_04105</name>
</gene>